<dbReference type="Proteomes" id="UP000256964">
    <property type="component" value="Unassembled WGS sequence"/>
</dbReference>
<evidence type="ECO:0000313" key="2">
    <source>
        <dbReference type="EMBL" id="RDX51257.1"/>
    </source>
</evidence>
<evidence type="ECO:0000256" key="1">
    <source>
        <dbReference type="SAM" id="Phobius"/>
    </source>
</evidence>
<feature type="transmembrane region" description="Helical" evidence="1">
    <location>
        <begin position="21"/>
        <end position="48"/>
    </location>
</feature>
<keyword evidence="1" id="KW-0812">Transmembrane</keyword>
<dbReference type="EMBL" id="KZ857395">
    <property type="protein sequence ID" value="RDX51257.1"/>
    <property type="molecule type" value="Genomic_DNA"/>
</dbReference>
<keyword evidence="1" id="KW-0472">Membrane</keyword>
<sequence>MPCSEDNAFQSFSRRDRRLKGGVLLVGHLLSAKALMLPCSGFASVWIAHERFGKMSPMNCRRKRYGSLQDYTTPRPCHIERVLALRHQTDACTNAERRWAVET</sequence>
<name>A0A371DFF8_9APHY</name>
<dbReference type="AlphaFoldDB" id="A0A371DFF8"/>
<protein>
    <submittedName>
        <fullName evidence="2">Uncharacterized protein</fullName>
    </submittedName>
</protein>
<keyword evidence="1" id="KW-1133">Transmembrane helix</keyword>
<proteinExistence type="predicted"/>
<reference evidence="2 3" key="1">
    <citation type="journal article" date="2018" name="Biotechnol. Biofuels">
        <title>Integrative visual omics of the white-rot fungus Polyporus brumalis exposes the biotechnological potential of its oxidative enzymes for delignifying raw plant biomass.</title>
        <authorList>
            <person name="Miyauchi S."/>
            <person name="Rancon A."/>
            <person name="Drula E."/>
            <person name="Hage H."/>
            <person name="Chaduli D."/>
            <person name="Favel A."/>
            <person name="Grisel S."/>
            <person name="Henrissat B."/>
            <person name="Herpoel-Gimbert I."/>
            <person name="Ruiz-Duenas F.J."/>
            <person name="Chevret D."/>
            <person name="Hainaut M."/>
            <person name="Lin J."/>
            <person name="Wang M."/>
            <person name="Pangilinan J."/>
            <person name="Lipzen A."/>
            <person name="Lesage-Meessen L."/>
            <person name="Navarro D."/>
            <person name="Riley R."/>
            <person name="Grigoriev I.V."/>
            <person name="Zhou S."/>
            <person name="Raouche S."/>
            <person name="Rosso M.N."/>
        </authorList>
    </citation>
    <scope>NUCLEOTIDE SEQUENCE [LARGE SCALE GENOMIC DNA]</scope>
    <source>
        <strain evidence="2 3">BRFM 1820</strain>
    </source>
</reference>
<accession>A0A371DFF8</accession>
<keyword evidence="3" id="KW-1185">Reference proteome</keyword>
<gene>
    <name evidence="2" type="ORF">OH76DRAFT_1401574</name>
</gene>
<organism evidence="2 3">
    <name type="scientific">Lentinus brumalis</name>
    <dbReference type="NCBI Taxonomy" id="2498619"/>
    <lineage>
        <taxon>Eukaryota</taxon>
        <taxon>Fungi</taxon>
        <taxon>Dikarya</taxon>
        <taxon>Basidiomycota</taxon>
        <taxon>Agaricomycotina</taxon>
        <taxon>Agaricomycetes</taxon>
        <taxon>Polyporales</taxon>
        <taxon>Polyporaceae</taxon>
        <taxon>Lentinus</taxon>
    </lineage>
</organism>
<evidence type="ECO:0000313" key="3">
    <source>
        <dbReference type="Proteomes" id="UP000256964"/>
    </source>
</evidence>